<reference evidence="1" key="1">
    <citation type="submission" date="2022-05" db="EMBL/GenBank/DDBJ databases">
        <title>Schlegelella sp. nov., isolated from mangrove soil.</title>
        <authorList>
            <person name="Liu Y."/>
            <person name="Ge X."/>
            <person name="Liu W."/>
        </authorList>
    </citation>
    <scope>NUCLEOTIDE SEQUENCE</scope>
    <source>
        <strain evidence="1">S2-27</strain>
    </source>
</reference>
<dbReference type="Pfam" id="PF05013">
    <property type="entry name" value="FGase"/>
    <property type="match status" value="1"/>
</dbReference>
<dbReference type="SUPFAM" id="SSF53187">
    <property type="entry name" value="Zn-dependent exopeptidases"/>
    <property type="match status" value="1"/>
</dbReference>
<evidence type="ECO:0000313" key="2">
    <source>
        <dbReference type="Proteomes" id="UP001165541"/>
    </source>
</evidence>
<accession>A0ABT0YVW8</accession>
<evidence type="ECO:0000313" key="1">
    <source>
        <dbReference type="EMBL" id="MCM5682895.1"/>
    </source>
</evidence>
<dbReference type="RefSeq" id="WP_251781437.1">
    <property type="nucleotide sequence ID" value="NZ_JAMKFE010000026.1"/>
</dbReference>
<comment type="caution">
    <text evidence="1">The sequence shown here is derived from an EMBL/GenBank/DDBJ whole genome shotgun (WGS) entry which is preliminary data.</text>
</comment>
<protein>
    <submittedName>
        <fullName evidence="1">N-formylglutamate amidohydrolase</fullName>
    </submittedName>
</protein>
<name>A0ABT0YVW8_9BURK</name>
<dbReference type="EMBL" id="JAMKFE010000026">
    <property type="protein sequence ID" value="MCM5682895.1"/>
    <property type="molecule type" value="Genomic_DNA"/>
</dbReference>
<proteinExistence type="predicted"/>
<sequence>MQFDERGGAEFHRDAIMATPRTKLSIPEARRGSYAGGLMFMPCATALKSLPNIAIALPQTEPIALVCDSPHSGTAYPADFGYSVAFHDLRKCEDTFVDALWADVPSVGGTLIHAHFPRSYIDANRACTDIDVAMLSEPWPGDVQASERCLALGNGLVFSKTTTLADIYERKLDVSEVQRRIDTCWKPYRNALGQALHEVRSAFGRVWHLNLHSMPSNAYERLGLVSATPLADVVLGDLQGRSCSPRFTRCVTEAFRALGYSVSVNDPYAGQDLIRVHGQPAQACESLQIELNRKLYLDEETREPNARYSQTRHDLRCVLSGVAAFIQAETGRRAMHSETERAS</sequence>
<dbReference type="Proteomes" id="UP001165541">
    <property type="component" value="Unassembled WGS sequence"/>
</dbReference>
<gene>
    <name evidence="1" type="ORF">M8A51_25505</name>
</gene>
<keyword evidence="2" id="KW-1185">Reference proteome</keyword>
<dbReference type="Gene3D" id="3.40.630.40">
    <property type="entry name" value="Zn-dependent exopeptidases"/>
    <property type="match status" value="1"/>
</dbReference>
<dbReference type="InterPro" id="IPR007709">
    <property type="entry name" value="N-FG_amidohydro"/>
</dbReference>
<organism evidence="1 2">
    <name type="scientific">Caldimonas mangrovi</name>
    <dbReference type="NCBI Taxonomy" id="2944811"/>
    <lineage>
        <taxon>Bacteria</taxon>
        <taxon>Pseudomonadati</taxon>
        <taxon>Pseudomonadota</taxon>
        <taxon>Betaproteobacteria</taxon>
        <taxon>Burkholderiales</taxon>
        <taxon>Sphaerotilaceae</taxon>
        <taxon>Caldimonas</taxon>
    </lineage>
</organism>